<gene>
    <name evidence="1" type="ORF">CR201_G0034172</name>
</gene>
<protein>
    <submittedName>
        <fullName evidence="1">CEP57 isoform 4</fullName>
    </submittedName>
</protein>
<evidence type="ECO:0000313" key="1">
    <source>
        <dbReference type="EMBL" id="PNJ86448.1"/>
    </source>
</evidence>
<organism evidence="1">
    <name type="scientific">Pongo abelii</name>
    <name type="common">Sumatran orangutan</name>
    <name type="synonym">Pongo pygmaeus abelii</name>
    <dbReference type="NCBI Taxonomy" id="9601"/>
    <lineage>
        <taxon>Eukaryota</taxon>
        <taxon>Metazoa</taxon>
        <taxon>Chordata</taxon>
        <taxon>Craniata</taxon>
        <taxon>Vertebrata</taxon>
        <taxon>Euteleostomi</taxon>
        <taxon>Mammalia</taxon>
        <taxon>Eutheria</taxon>
        <taxon>Euarchontoglires</taxon>
        <taxon>Primates</taxon>
        <taxon>Haplorrhini</taxon>
        <taxon>Catarrhini</taxon>
        <taxon>Hominidae</taxon>
        <taxon>Pongo</taxon>
    </lineage>
</organism>
<dbReference type="EMBL" id="NDHI03003300">
    <property type="protein sequence ID" value="PNJ86448.1"/>
    <property type="molecule type" value="Genomic_DNA"/>
</dbReference>
<reference evidence="1" key="1">
    <citation type="submission" date="2017-12" db="EMBL/GenBank/DDBJ databases">
        <title>High-resolution comparative analysis of great ape genomes.</title>
        <authorList>
            <person name="Pollen A."/>
            <person name="Hastie A."/>
            <person name="Hormozdiari F."/>
            <person name="Dougherty M."/>
            <person name="Liu R."/>
            <person name="Chaisson M."/>
            <person name="Hoppe E."/>
            <person name="Hill C."/>
            <person name="Pang A."/>
            <person name="Hillier L."/>
            <person name="Baker C."/>
            <person name="Armstrong J."/>
            <person name="Shendure J."/>
            <person name="Paten B."/>
            <person name="Wilson R."/>
            <person name="Chao H."/>
            <person name="Schneider V."/>
            <person name="Ventura M."/>
            <person name="Kronenberg Z."/>
            <person name="Murali S."/>
            <person name="Gordon D."/>
            <person name="Cantsilieris S."/>
            <person name="Munson K."/>
            <person name="Nelson B."/>
            <person name="Raja A."/>
            <person name="Underwood J."/>
            <person name="Diekhans M."/>
            <person name="Fiddes I."/>
            <person name="Haussler D."/>
            <person name="Eichler E."/>
        </authorList>
    </citation>
    <scope>NUCLEOTIDE SEQUENCE [LARGE SCALE GENOMIC DNA]</scope>
    <source>
        <strain evidence="1">Susie</strain>
    </source>
</reference>
<accession>A0A2J8XWR8</accession>
<sequence>MAAASVSAASGSHLSTGGWALDYSSVVGHGICTVTQPISFSRREKIVQQI</sequence>
<proteinExistence type="predicted"/>
<name>A0A2J8XWR8_PONAB</name>
<dbReference type="AlphaFoldDB" id="A0A2J8XWR8"/>
<comment type="caution">
    <text evidence="1">The sequence shown here is derived from an EMBL/GenBank/DDBJ whole genome shotgun (WGS) entry which is preliminary data.</text>
</comment>